<reference evidence="18" key="3">
    <citation type="submission" date="2025-09" db="UniProtKB">
        <authorList>
            <consortium name="Ensembl"/>
        </authorList>
    </citation>
    <scope>IDENTIFICATION</scope>
</reference>
<keyword evidence="5 12" id="KW-0812">Transmembrane</keyword>
<feature type="transmembrane region" description="Helical" evidence="15">
    <location>
        <begin position="136"/>
        <end position="155"/>
    </location>
</feature>
<keyword evidence="4" id="KW-0808">Transferase</keyword>
<evidence type="ECO:0000313" key="18">
    <source>
        <dbReference type="Ensembl" id="ENSGMOP00000036227.1"/>
    </source>
</evidence>
<evidence type="ECO:0000256" key="11">
    <source>
        <dbReference type="PROSITE-ProRule" id="PRU00108"/>
    </source>
</evidence>
<dbReference type="InterPro" id="IPR016439">
    <property type="entry name" value="Lag1/Lac1-like"/>
</dbReference>
<gene>
    <name evidence="18" type="primary">LOC115552527</name>
</gene>
<keyword evidence="6" id="KW-0256">Endoplasmic reticulum</keyword>
<keyword evidence="11 13" id="KW-0539">Nucleus</keyword>
<comment type="catalytic activity">
    <reaction evidence="10">
        <text>sphinganine + octadecanoyl-CoA = N-(octadecanoyl)-sphinganine + CoA + H(+)</text>
        <dbReference type="Rhea" id="RHEA:36547"/>
        <dbReference type="ChEBI" id="CHEBI:15378"/>
        <dbReference type="ChEBI" id="CHEBI:57287"/>
        <dbReference type="ChEBI" id="CHEBI:57394"/>
        <dbReference type="ChEBI" id="CHEBI:57817"/>
        <dbReference type="ChEBI" id="CHEBI:67033"/>
    </reaction>
    <physiologicalReaction direction="left-to-right" evidence="10">
        <dbReference type="Rhea" id="RHEA:36548"/>
    </physiologicalReaction>
</comment>
<comment type="pathway">
    <text evidence="2">Lipid metabolism; sphingolipid metabolism.</text>
</comment>
<dbReference type="PIRSF" id="PIRSF005225">
    <property type="entry name" value="LAG1_LAC1"/>
    <property type="match status" value="1"/>
</dbReference>
<comment type="subcellular location">
    <subcellularLocation>
        <location evidence="1">Endoplasmic reticulum membrane</location>
        <topology evidence="1">Multi-pass membrane protein</topology>
    </subcellularLocation>
    <subcellularLocation>
        <location evidence="11 13">Nucleus</location>
    </subcellularLocation>
</comment>
<keyword evidence="9 12" id="KW-0472">Membrane</keyword>
<dbReference type="InterPro" id="IPR009057">
    <property type="entry name" value="Homeodomain-like_sf"/>
</dbReference>
<accession>A0A8C5AXY0</accession>
<reference evidence="18" key="1">
    <citation type="submission" date="2019-07" db="EMBL/GenBank/DDBJ databases">
        <authorList>
            <consortium name="Wellcome Sanger Institute Data Sharing"/>
        </authorList>
    </citation>
    <scope>NUCLEOTIDE SEQUENCE [LARGE SCALE GENOMIC DNA]</scope>
</reference>
<dbReference type="GO" id="GO:0005634">
    <property type="term" value="C:nucleus"/>
    <property type="evidence" value="ECO:0007669"/>
    <property type="project" value="UniProtKB-SubCell"/>
</dbReference>
<evidence type="ECO:0000256" key="10">
    <source>
        <dbReference type="ARBA" id="ARBA00049036"/>
    </source>
</evidence>
<keyword evidence="7 15" id="KW-1133">Transmembrane helix</keyword>
<proteinExistence type="predicted"/>
<name>A0A8C5AXY0_GADMO</name>
<protein>
    <submittedName>
        <fullName evidence="18">Ceramide synthase 5-like</fullName>
    </submittedName>
</protein>
<feature type="region of interest" description="Disordered" evidence="14">
    <location>
        <begin position="327"/>
        <end position="364"/>
    </location>
</feature>
<dbReference type="Ensembl" id="ENSGMOT00000034693.1">
    <property type="protein sequence ID" value="ENSGMOP00000036227.1"/>
    <property type="gene ID" value="ENSGMOG00000018099.2"/>
</dbReference>
<keyword evidence="11 13" id="KW-0371">Homeobox</keyword>
<evidence type="ECO:0000256" key="1">
    <source>
        <dbReference type="ARBA" id="ARBA00004477"/>
    </source>
</evidence>
<dbReference type="GO" id="GO:0050291">
    <property type="term" value="F:sphingosine N-acyltransferase activity"/>
    <property type="evidence" value="ECO:0007669"/>
    <property type="project" value="InterPro"/>
</dbReference>
<evidence type="ECO:0000256" key="5">
    <source>
        <dbReference type="ARBA" id="ARBA00022692"/>
    </source>
</evidence>
<dbReference type="AlphaFoldDB" id="A0A8C5AXY0"/>
<keyword evidence="8" id="KW-0443">Lipid metabolism</keyword>
<dbReference type="Proteomes" id="UP000694546">
    <property type="component" value="Chromosome 1"/>
</dbReference>
<dbReference type="SMART" id="SM00724">
    <property type="entry name" value="TLC"/>
    <property type="match status" value="1"/>
</dbReference>
<feature type="transmembrane region" description="Helical" evidence="15">
    <location>
        <begin position="255"/>
        <end position="274"/>
    </location>
</feature>
<evidence type="ECO:0000256" key="13">
    <source>
        <dbReference type="RuleBase" id="RU000682"/>
    </source>
</evidence>
<dbReference type="PANTHER" id="PTHR12560:SF8">
    <property type="entry name" value="CERAMIDE SYNTHASE 5"/>
    <property type="match status" value="1"/>
</dbReference>
<dbReference type="GO" id="GO:0005789">
    <property type="term" value="C:endoplasmic reticulum membrane"/>
    <property type="evidence" value="ECO:0007669"/>
    <property type="project" value="UniProtKB-SubCell"/>
</dbReference>
<evidence type="ECO:0000259" key="17">
    <source>
        <dbReference type="PROSITE" id="PS50922"/>
    </source>
</evidence>
<sequence>MTSSILSWIWSERFWLPENVTWADLEHPPPGVEYPRIGQIVYAIPLAFGVLFLRLLFERLVAKPCAQILHIQADVSRPPQSNAVLEKVYGSRTSPDEKQLAGLSKQLDWDVRKIQRWFRLRRNQDKPSLLKKFSESMWRFTFYLGIFIYAIRYLWVVSCPGCDKPVSPGQYNYYLAELAFYWSLMLTQFTDVKRKDFNIMLVHHFATISLITFSYANNMLRMGTLVMCVHDAADIFLEAAKLANYAKCQKLCDTLFIVFSLVFFITRLVIYPFWVVRSVLIESWEIVGPYQSWWLLNGLLLVLQVLHVIWFYLIARIAIKALFKGKVAKDDRSDIESSSEDEADTNCRSSKDSKDSSSNGCSRT</sequence>
<feature type="domain" description="TLC" evidence="17">
    <location>
        <begin position="130"/>
        <end position="323"/>
    </location>
</feature>
<feature type="transmembrane region" description="Helical" evidence="15">
    <location>
        <begin position="294"/>
        <end position="315"/>
    </location>
</feature>
<dbReference type="InterPro" id="IPR001356">
    <property type="entry name" value="HD"/>
</dbReference>
<keyword evidence="19" id="KW-1185">Reference proteome</keyword>
<evidence type="ECO:0000256" key="4">
    <source>
        <dbReference type="ARBA" id="ARBA00022679"/>
    </source>
</evidence>
<evidence type="ECO:0000256" key="14">
    <source>
        <dbReference type="SAM" id="MobiDB-lite"/>
    </source>
</evidence>
<evidence type="ECO:0000256" key="12">
    <source>
        <dbReference type="PROSITE-ProRule" id="PRU00205"/>
    </source>
</evidence>
<evidence type="ECO:0000256" key="2">
    <source>
        <dbReference type="ARBA" id="ARBA00004760"/>
    </source>
</evidence>
<dbReference type="CDD" id="cd00086">
    <property type="entry name" value="homeodomain"/>
    <property type="match status" value="1"/>
</dbReference>
<evidence type="ECO:0000256" key="8">
    <source>
        <dbReference type="ARBA" id="ARBA00023098"/>
    </source>
</evidence>
<dbReference type="UniPathway" id="UPA00222"/>
<dbReference type="InterPro" id="IPR006634">
    <property type="entry name" value="TLC-dom"/>
</dbReference>
<dbReference type="GO" id="GO:0003677">
    <property type="term" value="F:DNA binding"/>
    <property type="evidence" value="ECO:0007669"/>
    <property type="project" value="UniProtKB-UniRule"/>
</dbReference>
<dbReference type="Gene3D" id="1.10.10.60">
    <property type="entry name" value="Homeodomain-like"/>
    <property type="match status" value="1"/>
</dbReference>
<keyword evidence="11 13" id="KW-0238">DNA-binding</keyword>
<dbReference type="Pfam" id="PF00046">
    <property type="entry name" value="Homeodomain"/>
    <property type="match status" value="1"/>
</dbReference>
<dbReference type="PROSITE" id="PS50071">
    <property type="entry name" value="HOMEOBOX_2"/>
    <property type="match status" value="1"/>
</dbReference>
<dbReference type="GO" id="GO:0046513">
    <property type="term" value="P:ceramide biosynthetic process"/>
    <property type="evidence" value="ECO:0007669"/>
    <property type="project" value="InterPro"/>
</dbReference>
<evidence type="ECO:0000256" key="7">
    <source>
        <dbReference type="ARBA" id="ARBA00022989"/>
    </source>
</evidence>
<organism evidence="18 19">
    <name type="scientific">Gadus morhua</name>
    <name type="common">Atlantic cod</name>
    <dbReference type="NCBI Taxonomy" id="8049"/>
    <lineage>
        <taxon>Eukaryota</taxon>
        <taxon>Metazoa</taxon>
        <taxon>Chordata</taxon>
        <taxon>Craniata</taxon>
        <taxon>Vertebrata</taxon>
        <taxon>Euteleostomi</taxon>
        <taxon>Actinopterygii</taxon>
        <taxon>Neopterygii</taxon>
        <taxon>Teleostei</taxon>
        <taxon>Neoteleostei</taxon>
        <taxon>Acanthomorphata</taxon>
        <taxon>Zeiogadaria</taxon>
        <taxon>Gadariae</taxon>
        <taxon>Gadiformes</taxon>
        <taxon>Gadoidei</taxon>
        <taxon>Gadidae</taxon>
        <taxon>Gadus</taxon>
    </lineage>
</organism>
<feature type="domain" description="Homeobox" evidence="16">
    <location>
        <begin position="85"/>
        <end position="128"/>
    </location>
</feature>
<feature type="transmembrane region" description="Helical" evidence="15">
    <location>
        <begin position="37"/>
        <end position="57"/>
    </location>
</feature>
<dbReference type="PROSITE" id="PS50922">
    <property type="entry name" value="TLC"/>
    <property type="match status" value="1"/>
</dbReference>
<reference evidence="18" key="2">
    <citation type="submission" date="2025-08" db="UniProtKB">
        <authorList>
            <consortium name="Ensembl"/>
        </authorList>
    </citation>
    <scope>IDENTIFICATION</scope>
</reference>
<dbReference type="Pfam" id="PF03798">
    <property type="entry name" value="TRAM_LAG1_CLN8"/>
    <property type="match status" value="1"/>
</dbReference>
<comment type="pathway">
    <text evidence="3">Sphingolipid metabolism.</text>
</comment>
<evidence type="ECO:0000313" key="19">
    <source>
        <dbReference type="Proteomes" id="UP000694546"/>
    </source>
</evidence>
<dbReference type="SUPFAM" id="SSF46689">
    <property type="entry name" value="Homeodomain-like"/>
    <property type="match status" value="1"/>
</dbReference>
<evidence type="ECO:0000259" key="16">
    <source>
        <dbReference type="PROSITE" id="PS50071"/>
    </source>
</evidence>
<evidence type="ECO:0000256" key="15">
    <source>
        <dbReference type="SAM" id="Phobius"/>
    </source>
</evidence>
<feature type="transmembrane region" description="Helical" evidence="15">
    <location>
        <begin position="197"/>
        <end position="216"/>
    </location>
</feature>
<dbReference type="GeneTree" id="ENSGT01030000234515"/>
<feature type="DNA-binding region" description="Homeobox" evidence="11">
    <location>
        <begin position="87"/>
        <end position="129"/>
    </location>
</feature>
<evidence type="ECO:0000256" key="3">
    <source>
        <dbReference type="ARBA" id="ARBA00004991"/>
    </source>
</evidence>
<dbReference type="PANTHER" id="PTHR12560">
    <property type="entry name" value="LONGEVITY ASSURANCE FACTOR 1 LAG1"/>
    <property type="match status" value="1"/>
</dbReference>
<evidence type="ECO:0000256" key="6">
    <source>
        <dbReference type="ARBA" id="ARBA00022824"/>
    </source>
</evidence>
<evidence type="ECO:0000256" key="9">
    <source>
        <dbReference type="ARBA" id="ARBA00023136"/>
    </source>
</evidence>